<keyword evidence="3" id="KW-1185">Reference proteome</keyword>
<gene>
    <name evidence="2" type="ORF">Q8F55_007176</name>
</gene>
<accession>A0ABR3PZE5</accession>
<reference evidence="2 3" key="1">
    <citation type="submission" date="2023-08" db="EMBL/GenBank/DDBJ databases">
        <title>Annotated Genome Sequence of Vanrija albida AlHP1.</title>
        <authorList>
            <person name="Herzog R."/>
        </authorList>
    </citation>
    <scope>NUCLEOTIDE SEQUENCE [LARGE SCALE GENOMIC DNA]</scope>
    <source>
        <strain evidence="2 3">AlHP1</strain>
    </source>
</reference>
<name>A0ABR3PZE5_9TREE</name>
<dbReference type="EMBL" id="JBBXJM010000005">
    <property type="protein sequence ID" value="KAL1407742.1"/>
    <property type="molecule type" value="Genomic_DNA"/>
</dbReference>
<dbReference type="RefSeq" id="XP_069207686.1">
    <property type="nucleotide sequence ID" value="XM_069355615.1"/>
</dbReference>
<comment type="caution">
    <text evidence="2">The sequence shown here is derived from an EMBL/GenBank/DDBJ whole genome shotgun (WGS) entry which is preliminary data.</text>
</comment>
<dbReference type="Proteomes" id="UP001565368">
    <property type="component" value="Unassembled WGS sequence"/>
</dbReference>
<keyword evidence="1" id="KW-0812">Transmembrane</keyword>
<feature type="transmembrane region" description="Helical" evidence="1">
    <location>
        <begin position="43"/>
        <end position="64"/>
    </location>
</feature>
<organism evidence="2 3">
    <name type="scientific">Vanrija albida</name>
    <dbReference type="NCBI Taxonomy" id="181172"/>
    <lineage>
        <taxon>Eukaryota</taxon>
        <taxon>Fungi</taxon>
        <taxon>Dikarya</taxon>
        <taxon>Basidiomycota</taxon>
        <taxon>Agaricomycotina</taxon>
        <taxon>Tremellomycetes</taxon>
        <taxon>Trichosporonales</taxon>
        <taxon>Trichosporonaceae</taxon>
        <taxon>Vanrija</taxon>
    </lineage>
</organism>
<protein>
    <submittedName>
        <fullName evidence="2">Uncharacterized protein</fullName>
    </submittedName>
</protein>
<dbReference type="GeneID" id="95988219"/>
<evidence type="ECO:0000256" key="1">
    <source>
        <dbReference type="SAM" id="Phobius"/>
    </source>
</evidence>
<keyword evidence="1" id="KW-1133">Transmembrane helix</keyword>
<evidence type="ECO:0000313" key="2">
    <source>
        <dbReference type="EMBL" id="KAL1407742.1"/>
    </source>
</evidence>
<sequence>MPKGSDGVRMARIIATLRSAESGSAAVGFGIGSLQLAMYKLGVINLVFLAVVLVLGAWLHVWIWRADEKGSFGYAEDWEAAAAQDEVRGGEGK</sequence>
<keyword evidence="1" id="KW-0472">Membrane</keyword>
<evidence type="ECO:0000313" key="3">
    <source>
        <dbReference type="Proteomes" id="UP001565368"/>
    </source>
</evidence>
<proteinExistence type="predicted"/>